<feature type="transmembrane region" description="Helical" evidence="8">
    <location>
        <begin position="127"/>
        <end position="149"/>
    </location>
</feature>
<protein>
    <submittedName>
        <fullName evidence="10">Abcc1 protein</fullName>
    </submittedName>
</protein>
<accession>A0A812FUH8</accession>
<evidence type="ECO:0000259" key="9">
    <source>
        <dbReference type="PROSITE" id="PS50929"/>
    </source>
</evidence>
<dbReference type="GO" id="GO:0016020">
    <property type="term" value="C:membrane"/>
    <property type="evidence" value="ECO:0007669"/>
    <property type="project" value="InterPro"/>
</dbReference>
<gene>
    <name evidence="10" type="primary">Abcc1</name>
    <name evidence="10" type="ORF">SNAT2548_LOCUS92</name>
</gene>
<keyword evidence="4" id="KW-0067">ATP-binding</keyword>
<dbReference type="InterPro" id="IPR011527">
    <property type="entry name" value="ABC1_TM_dom"/>
</dbReference>
<dbReference type="AlphaFoldDB" id="A0A812FUH8"/>
<dbReference type="Proteomes" id="UP000604046">
    <property type="component" value="Unassembled WGS sequence"/>
</dbReference>
<dbReference type="OrthoDB" id="441267at2759"/>
<evidence type="ECO:0000313" key="10">
    <source>
        <dbReference type="EMBL" id="CAE6910253.1"/>
    </source>
</evidence>
<keyword evidence="5 8" id="KW-1133">Transmembrane helix</keyword>
<comment type="caution">
    <text evidence="10">The sequence shown here is derived from an EMBL/GenBank/DDBJ whole genome shotgun (WGS) entry which is preliminary data.</text>
</comment>
<evidence type="ECO:0000256" key="4">
    <source>
        <dbReference type="ARBA" id="ARBA00022840"/>
    </source>
</evidence>
<feature type="transmembrane region" description="Helical" evidence="8">
    <location>
        <begin position="20"/>
        <end position="38"/>
    </location>
</feature>
<evidence type="ECO:0000256" key="2">
    <source>
        <dbReference type="ARBA" id="ARBA00022692"/>
    </source>
</evidence>
<evidence type="ECO:0000313" key="11">
    <source>
        <dbReference type="Proteomes" id="UP000604046"/>
    </source>
</evidence>
<dbReference type="GO" id="GO:0140359">
    <property type="term" value="F:ABC-type transporter activity"/>
    <property type="evidence" value="ECO:0007669"/>
    <property type="project" value="InterPro"/>
</dbReference>
<dbReference type="PANTHER" id="PTHR24223">
    <property type="entry name" value="ATP-BINDING CASSETTE SUB-FAMILY C"/>
    <property type="match status" value="1"/>
</dbReference>
<feature type="transmembrane region" description="Helical" evidence="8">
    <location>
        <begin position="44"/>
        <end position="62"/>
    </location>
</feature>
<dbReference type="InterPro" id="IPR050173">
    <property type="entry name" value="ABC_transporter_C-like"/>
</dbReference>
<evidence type="ECO:0000256" key="3">
    <source>
        <dbReference type="ARBA" id="ARBA00022741"/>
    </source>
</evidence>
<reference evidence="10" key="1">
    <citation type="submission" date="2021-02" db="EMBL/GenBank/DDBJ databases">
        <authorList>
            <person name="Dougan E. K."/>
            <person name="Rhodes N."/>
            <person name="Thang M."/>
            <person name="Chan C."/>
        </authorList>
    </citation>
    <scope>NUCLEOTIDE SEQUENCE</scope>
</reference>
<name>A0A812FUH8_9DINO</name>
<keyword evidence="6 8" id="KW-0472">Membrane</keyword>
<feature type="domain" description="ABC transmembrane type-1" evidence="9">
    <location>
        <begin position="8"/>
        <end position="184"/>
    </location>
</feature>
<keyword evidence="2 8" id="KW-0812">Transmembrane</keyword>
<feature type="transmembrane region" description="Helical" evidence="8">
    <location>
        <begin position="155"/>
        <end position="176"/>
    </location>
</feature>
<evidence type="ECO:0000256" key="6">
    <source>
        <dbReference type="ARBA" id="ARBA00023136"/>
    </source>
</evidence>
<keyword evidence="3" id="KW-0547">Nucleotide-binding</keyword>
<dbReference type="EMBL" id="CAJNDS010000001">
    <property type="protein sequence ID" value="CAE6910253.1"/>
    <property type="molecule type" value="Genomic_DNA"/>
</dbReference>
<dbReference type="PROSITE" id="PS50929">
    <property type="entry name" value="ABC_TM1F"/>
    <property type="match status" value="1"/>
</dbReference>
<evidence type="ECO:0000256" key="1">
    <source>
        <dbReference type="ARBA" id="ARBA00022448"/>
    </source>
</evidence>
<dbReference type="Gene3D" id="1.20.1560.10">
    <property type="entry name" value="ABC transporter type 1, transmembrane domain"/>
    <property type="match status" value="1"/>
</dbReference>
<sequence length="221" mass="23477">MRVPKLLDLDVLDSRLPSLLAQALACVAALFSALTAIVVSSPGLAPMAALLALLMWLLAKSYSPVAADAARMVSVLNGPVVAHLLECVESREYLRTFGQQPRAVAHALCVLEASARAQILNMGLQRWFALQLELIGGAMLLCVAVTIVLQTDAHLGMSGLSLTYALTLTALAKYLVNYSTRSSAQMASVERLLALSGLPSEEEVHSKVEQPDHETGTGDLA</sequence>
<evidence type="ECO:0000256" key="7">
    <source>
        <dbReference type="SAM" id="MobiDB-lite"/>
    </source>
</evidence>
<dbReference type="GO" id="GO:0005524">
    <property type="term" value="F:ATP binding"/>
    <property type="evidence" value="ECO:0007669"/>
    <property type="project" value="UniProtKB-KW"/>
</dbReference>
<proteinExistence type="predicted"/>
<dbReference type="InterPro" id="IPR036640">
    <property type="entry name" value="ABC1_TM_sf"/>
</dbReference>
<organism evidence="10 11">
    <name type="scientific">Symbiodinium natans</name>
    <dbReference type="NCBI Taxonomy" id="878477"/>
    <lineage>
        <taxon>Eukaryota</taxon>
        <taxon>Sar</taxon>
        <taxon>Alveolata</taxon>
        <taxon>Dinophyceae</taxon>
        <taxon>Suessiales</taxon>
        <taxon>Symbiodiniaceae</taxon>
        <taxon>Symbiodinium</taxon>
    </lineage>
</organism>
<keyword evidence="11" id="KW-1185">Reference proteome</keyword>
<evidence type="ECO:0000256" key="5">
    <source>
        <dbReference type="ARBA" id="ARBA00022989"/>
    </source>
</evidence>
<evidence type="ECO:0000256" key="8">
    <source>
        <dbReference type="SAM" id="Phobius"/>
    </source>
</evidence>
<keyword evidence="1" id="KW-0813">Transport</keyword>
<dbReference type="SUPFAM" id="SSF90123">
    <property type="entry name" value="ABC transporter transmembrane region"/>
    <property type="match status" value="1"/>
</dbReference>
<feature type="region of interest" description="Disordered" evidence="7">
    <location>
        <begin position="202"/>
        <end position="221"/>
    </location>
</feature>